<sequence>MASSLSSSIIILIIECLYFSFINFSSCQTLTTTTTTNSSCPKELQKCFCGYIDYNNQNQNNNHYYYGSSSSYPLSKYFGKNLHTFITNCTDTNFNNLNFILTLIPNKTQVLILNGNNFNQSMKITTTDKLPSLNKLLMLDLSRNQIKHVDNHLFDRMTNIETLILNDNQIDFNLNNNSKTIFKQLKRLEELHLRNVTNNKKSSSESESLISIIMNNQLKQLKILNVESNQIDRIDNDDNENDKLFCSSPQLRQILMKNNQLNKFHQNLSCLTELSLLDLSNNQLKIINNQTIQSLLSSQSLSYHINISENPFNCDCKQLDFYRFLHKQLEKNIFDHNHYQQPTFDWLEEYRCNRTGKYLDDMKENDFICDNHSHNENNNKNDWLMEENEISMINLIGTEPTMNEQEKKSAIERYRFYVTLSYFIITFLLLLLLLLICVLIYTNRSYLQIFWEFFFTCCCCCCWNLKRDYQALDKNNSSQQQPQQQRRRRQSSLNQWWQQIQQRRRRQSSKIYVNDQSSYRCHYTTNNDNDDDDRKNNQRYFIRHNDHQHQQTDIAEEQL</sequence>
<dbReference type="Gene3D" id="3.80.10.10">
    <property type="entry name" value="Ribonuclease Inhibitor"/>
    <property type="match status" value="1"/>
</dbReference>
<reference evidence="14 15" key="1">
    <citation type="journal article" date="2018" name="J. Allergy Clin. Immunol.">
        <title>High-quality assembly of Dermatophagoides pteronyssinus genome and transcriptome reveals a wide range of novel allergens.</title>
        <authorList>
            <person name="Liu X.Y."/>
            <person name="Yang K.Y."/>
            <person name="Wang M.Q."/>
            <person name="Kwok J.S."/>
            <person name="Zeng X."/>
            <person name="Yang Z."/>
            <person name="Xiao X.J."/>
            <person name="Lau C.P."/>
            <person name="Li Y."/>
            <person name="Huang Z.M."/>
            <person name="Ba J.G."/>
            <person name="Yim A.K."/>
            <person name="Ouyang C.Y."/>
            <person name="Ngai S.M."/>
            <person name="Chan T.F."/>
            <person name="Leung E.L."/>
            <person name="Liu L."/>
            <person name="Liu Z.G."/>
            <person name="Tsui S.K."/>
        </authorList>
    </citation>
    <scope>NUCLEOTIDE SEQUENCE [LARGE SCALE GENOMIC DNA]</scope>
    <source>
        <strain evidence="14">Derp</strain>
    </source>
</reference>
<keyword evidence="10 13" id="KW-0472">Membrane</keyword>
<dbReference type="SMART" id="SM00369">
    <property type="entry name" value="LRR_TYP"/>
    <property type="match status" value="3"/>
</dbReference>
<dbReference type="InterPro" id="IPR003591">
    <property type="entry name" value="Leu-rich_rpt_typical-subtyp"/>
</dbReference>
<dbReference type="SUPFAM" id="SSF52058">
    <property type="entry name" value="L domain-like"/>
    <property type="match status" value="1"/>
</dbReference>
<evidence type="ECO:0000256" key="12">
    <source>
        <dbReference type="ARBA" id="ARBA00023303"/>
    </source>
</evidence>
<evidence type="ECO:0000256" key="11">
    <source>
        <dbReference type="ARBA" id="ARBA00023157"/>
    </source>
</evidence>
<dbReference type="Proteomes" id="UP000887458">
    <property type="component" value="Unassembled WGS sequence"/>
</dbReference>
<keyword evidence="12" id="KW-0407">Ion channel</keyword>
<keyword evidence="9" id="KW-0406">Ion transport</keyword>
<feature type="transmembrane region" description="Helical" evidence="13">
    <location>
        <begin position="6"/>
        <end position="24"/>
    </location>
</feature>
<evidence type="ECO:0000256" key="13">
    <source>
        <dbReference type="SAM" id="Phobius"/>
    </source>
</evidence>
<evidence type="ECO:0000256" key="7">
    <source>
        <dbReference type="ARBA" id="ARBA00022737"/>
    </source>
</evidence>
<keyword evidence="11" id="KW-1015">Disulfide bond</keyword>
<keyword evidence="5 13" id="KW-0812">Transmembrane</keyword>
<evidence type="ECO:0000256" key="1">
    <source>
        <dbReference type="ARBA" id="ARBA00004162"/>
    </source>
</evidence>
<comment type="caution">
    <text evidence="14">The sequence shown here is derived from an EMBL/GenBank/DDBJ whole genome shotgun (WGS) entry which is preliminary data.</text>
</comment>
<evidence type="ECO:0000313" key="14">
    <source>
        <dbReference type="EMBL" id="KAH9425495.1"/>
    </source>
</evidence>
<keyword evidence="6" id="KW-0732">Signal</keyword>
<dbReference type="PANTHER" id="PTHR46473:SF10">
    <property type="entry name" value="LD45603P-RELATED"/>
    <property type="match status" value="1"/>
</dbReference>
<comment type="subcellular location">
    <subcellularLocation>
        <location evidence="1">Cell membrane</location>
        <topology evidence="1">Single-pass membrane protein</topology>
    </subcellularLocation>
</comment>
<gene>
    <name evidence="14" type="ORF">DERP_006103</name>
</gene>
<dbReference type="InterPro" id="IPR032675">
    <property type="entry name" value="LRR_dom_sf"/>
</dbReference>
<dbReference type="SMART" id="SM00365">
    <property type="entry name" value="LRR_SD22"/>
    <property type="match status" value="4"/>
</dbReference>
<evidence type="ECO:0000256" key="6">
    <source>
        <dbReference type="ARBA" id="ARBA00022729"/>
    </source>
</evidence>
<keyword evidence="7" id="KW-0677">Repeat</keyword>
<reference evidence="14 15" key="2">
    <citation type="journal article" date="2022" name="Mol. Biol. Evol.">
        <title>Comparative Genomics Reveals Insights into the Divergent Evolution of Astigmatic Mites and Household Pest Adaptations.</title>
        <authorList>
            <person name="Xiong Q."/>
            <person name="Wan A.T."/>
            <person name="Liu X."/>
            <person name="Fung C.S."/>
            <person name="Xiao X."/>
            <person name="Malainual N."/>
            <person name="Hou J."/>
            <person name="Wang L."/>
            <person name="Wang M."/>
            <person name="Yang K.Y."/>
            <person name="Cui Y."/>
            <person name="Leung E.L."/>
            <person name="Nong W."/>
            <person name="Shin S.K."/>
            <person name="Au S.W."/>
            <person name="Jeong K.Y."/>
            <person name="Chew F.T."/>
            <person name="Hui J.H."/>
            <person name="Leung T.F."/>
            <person name="Tungtrongchitr A."/>
            <person name="Zhong N."/>
            <person name="Liu Z."/>
            <person name="Tsui S.K."/>
        </authorList>
    </citation>
    <scope>NUCLEOTIDE SEQUENCE [LARGE SCALE GENOMIC DNA]</scope>
    <source>
        <strain evidence="14">Derp</strain>
    </source>
</reference>
<keyword evidence="15" id="KW-1185">Reference proteome</keyword>
<keyword evidence="2" id="KW-0813">Transport</keyword>
<protein>
    <submittedName>
        <fullName evidence="14">Uncharacterized protein</fullName>
    </submittedName>
</protein>
<evidence type="ECO:0000256" key="2">
    <source>
        <dbReference type="ARBA" id="ARBA00022448"/>
    </source>
</evidence>
<feature type="transmembrane region" description="Helical" evidence="13">
    <location>
        <begin position="447"/>
        <end position="465"/>
    </location>
</feature>
<feature type="transmembrane region" description="Helical" evidence="13">
    <location>
        <begin position="416"/>
        <end position="441"/>
    </location>
</feature>
<evidence type="ECO:0000313" key="15">
    <source>
        <dbReference type="Proteomes" id="UP000887458"/>
    </source>
</evidence>
<keyword evidence="3" id="KW-1003">Cell membrane</keyword>
<accession>A0ABQ8JSB7</accession>
<evidence type="ECO:0000256" key="4">
    <source>
        <dbReference type="ARBA" id="ARBA00022614"/>
    </source>
</evidence>
<keyword evidence="8 13" id="KW-1133">Transmembrane helix</keyword>
<evidence type="ECO:0000256" key="10">
    <source>
        <dbReference type="ARBA" id="ARBA00023136"/>
    </source>
</evidence>
<dbReference type="EMBL" id="NJHN03000018">
    <property type="protein sequence ID" value="KAH9425495.1"/>
    <property type="molecule type" value="Genomic_DNA"/>
</dbReference>
<evidence type="ECO:0000256" key="5">
    <source>
        <dbReference type="ARBA" id="ARBA00022692"/>
    </source>
</evidence>
<keyword evidence="4" id="KW-0433">Leucine-rich repeat</keyword>
<organism evidence="14 15">
    <name type="scientific">Dermatophagoides pteronyssinus</name>
    <name type="common">European house dust mite</name>
    <dbReference type="NCBI Taxonomy" id="6956"/>
    <lineage>
        <taxon>Eukaryota</taxon>
        <taxon>Metazoa</taxon>
        <taxon>Ecdysozoa</taxon>
        <taxon>Arthropoda</taxon>
        <taxon>Chelicerata</taxon>
        <taxon>Arachnida</taxon>
        <taxon>Acari</taxon>
        <taxon>Acariformes</taxon>
        <taxon>Sarcoptiformes</taxon>
        <taxon>Astigmata</taxon>
        <taxon>Psoroptidia</taxon>
        <taxon>Analgoidea</taxon>
        <taxon>Pyroglyphidae</taxon>
        <taxon>Dermatophagoidinae</taxon>
        <taxon>Dermatophagoides</taxon>
    </lineage>
</organism>
<dbReference type="PRINTS" id="PR00019">
    <property type="entry name" value="LEURICHRPT"/>
</dbReference>
<evidence type="ECO:0000256" key="3">
    <source>
        <dbReference type="ARBA" id="ARBA00022475"/>
    </source>
</evidence>
<dbReference type="InterPro" id="IPR051432">
    <property type="entry name" value="KCNMA1_auxiliary"/>
</dbReference>
<proteinExistence type="predicted"/>
<evidence type="ECO:0000256" key="8">
    <source>
        <dbReference type="ARBA" id="ARBA00022989"/>
    </source>
</evidence>
<name>A0ABQ8JSB7_DERPT</name>
<dbReference type="PANTHER" id="PTHR46473">
    <property type="entry name" value="GH08155P"/>
    <property type="match status" value="1"/>
</dbReference>
<evidence type="ECO:0000256" key="9">
    <source>
        <dbReference type="ARBA" id="ARBA00023065"/>
    </source>
</evidence>